<evidence type="ECO:0000313" key="2">
    <source>
        <dbReference type="EMBL" id="CAB3986848.1"/>
    </source>
</evidence>
<sequence>MYSYETVKSAFVDNDLESIRKVNEYMLKQIGASNTKSMDELLDAIYDTKSSLARNFGAEIFIPAFAHQQQKKCTAIRLVQPRQNPQKGVDDIHILFCHEGDIKPGEAFQPNHFVPLRFHSHKHKRKCSADSQISTVTKKQEMVPIFPKRAITKKQKLTPILPKKASNKADANILNFFTIADKPTVVVNPACQKAPNETFSSATQLDAHKLDEFATPNSTSQHSSTKTQQSTTSLPATNMVQTFAEVKHDFTPNFD</sequence>
<accession>A0A6S7G4J8</accession>
<feature type="compositionally biased region" description="Low complexity" evidence="1">
    <location>
        <begin position="218"/>
        <end position="233"/>
    </location>
</feature>
<dbReference type="AlphaFoldDB" id="A0A6S7G4J8"/>
<reference evidence="2" key="1">
    <citation type="submission" date="2020-04" db="EMBL/GenBank/DDBJ databases">
        <authorList>
            <person name="Alioto T."/>
            <person name="Alioto T."/>
            <person name="Gomez Garrido J."/>
        </authorList>
    </citation>
    <scope>NUCLEOTIDE SEQUENCE</scope>
    <source>
        <strain evidence="2">A484AB</strain>
    </source>
</reference>
<dbReference type="EMBL" id="CACRXK020001081">
    <property type="protein sequence ID" value="CAB3986848.1"/>
    <property type="molecule type" value="Genomic_DNA"/>
</dbReference>
<evidence type="ECO:0000313" key="3">
    <source>
        <dbReference type="Proteomes" id="UP001152795"/>
    </source>
</evidence>
<gene>
    <name evidence="2" type="ORF">PACLA_8A070841</name>
</gene>
<feature type="region of interest" description="Disordered" evidence="1">
    <location>
        <begin position="214"/>
        <end position="236"/>
    </location>
</feature>
<keyword evidence="3" id="KW-1185">Reference proteome</keyword>
<proteinExistence type="predicted"/>
<comment type="caution">
    <text evidence="2">The sequence shown here is derived from an EMBL/GenBank/DDBJ whole genome shotgun (WGS) entry which is preliminary data.</text>
</comment>
<name>A0A6S7G4J8_PARCT</name>
<protein>
    <submittedName>
        <fullName evidence="2">Uncharacterized protein</fullName>
    </submittedName>
</protein>
<evidence type="ECO:0000256" key="1">
    <source>
        <dbReference type="SAM" id="MobiDB-lite"/>
    </source>
</evidence>
<dbReference type="Proteomes" id="UP001152795">
    <property type="component" value="Unassembled WGS sequence"/>
</dbReference>
<organism evidence="2 3">
    <name type="scientific">Paramuricea clavata</name>
    <name type="common">Red gorgonian</name>
    <name type="synonym">Violescent sea-whip</name>
    <dbReference type="NCBI Taxonomy" id="317549"/>
    <lineage>
        <taxon>Eukaryota</taxon>
        <taxon>Metazoa</taxon>
        <taxon>Cnidaria</taxon>
        <taxon>Anthozoa</taxon>
        <taxon>Octocorallia</taxon>
        <taxon>Malacalcyonacea</taxon>
        <taxon>Plexauridae</taxon>
        <taxon>Paramuricea</taxon>
    </lineage>
</organism>